<name>A0A4S2L6T3_OPIFE</name>
<proteinExistence type="predicted"/>
<dbReference type="OrthoDB" id="6314747at2759"/>
<reference evidence="1 2" key="1">
    <citation type="journal article" date="2019" name="BMC Genomics">
        <title>New insights from Opisthorchis felineus genome: update on genomics of the epidemiologically important liver flukes.</title>
        <authorList>
            <person name="Ershov N.I."/>
            <person name="Mordvinov V.A."/>
            <person name="Prokhortchouk E.B."/>
            <person name="Pakharukova M.Y."/>
            <person name="Gunbin K.V."/>
            <person name="Ustyantsev K."/>
            <person name="Genaev M.A."/>
            <person name="Blinov A.G."/>
            <person name="Mazur A."/>
            <person name="Boulygina E."/>
            <person name="Tsygankova S."/>
            <person name="Khrameeva E."/>
            <person name="Chekanov N."/>
            <person name="Fan G."/>
            <person name="Xiao A."/>
            <person name="Zhang H."/>
            <person name="Xu X."/>
            <person name="Yang H."/>
            <person name="Solovyev V."/>
            <person name="Lee S.M."/>
            <person name="Liu X."/>
            <person name="Afonnikov D.A."/>
            <person name="Skryabin K.G."/>
        </authorList>
    </citation>
    <scope>NUCLEOTIDE SEQUENCE [LARGE SCALE GENOMIC DNA]</scope>
    <source>
        <strain evidence="1">AK-0245</strain>
        <tissue evidence="1">Whole organism</tissue>
    </source>
</reference>
<accession>A0A4S2L6T3</accession>
<protein>
    <submittedName>
        <fullName evidence="1">Uncharacterized protein</fullName>
    </submittedName>
</protein>
<keyword evidence="2" id="KW-1185">Reference proteome</keyword>
<gene>
    <name evidence="1" type="ORF">CRM22_009606</name>
</gene>
<dbReference type="Proteomes" id="UP000308267">
    <property type="component" value="Unassembled WGS sequence"/>
</dbReference>
<evidence type="ECO:0000313" key="2">
    <source>
        <dbReference type="Proteomes" id="UP000308267"/>
    </source>
</evidence>
<organism evidence="1 2">
    <name type="scientific">Opisthorchis felineus</name>
    <dbReference type="NCBI Taxonomy" id="147828"/>
    <lineage>
        <taxon>Eukaryota</taxon>
        <taxon>Metazoa</taxon>
        <taxon>Spiralia</taxon>
        <taxon>Lophotrochozoa</taxon>
        <taxon>Platyhelminthes</taxon>
        <taxon>Trematoda</taxon>
        <taxon>Digenea</taxon>
        <taxon>Opisthorchiida</taxon>
        <taxon>Opisthorchiata</taxon>
        <taxon>Opisthorchiidae</taxon>
        <taxon>Opisthorchis</taxon>
    </lineage>
</organism>
<dbReference type="EMBL" id="SJOL01009264">
    <property type="protein sequence ID" value="TGZ58513.1"/>
    <property type="molecule type" value="Genomic_DNA"/>
</dbReference>
<dbReference type="AlphaFoldDB" id="A0A4S2L6T3"/>
<evidence type="ECO:0000313" key="1">
    <source>
        <dbReference type="EMBL" id="TGZ58513.1"/>
    </source>
</evidence>
<comment type="caution">
    <text evidence="1">The sequence shown here is derived from an EMBL/GenBank/DDBJ whole genome shotgun (WGS) entry which is preliminary data.</text>
</comment>
<sequence>MSLQLGMKRLRANRQARQTDQLPSDQLPVNTPVLPIFRHIENLALLTRSMAGQTRWNYAFAGAPFVGLLGVCERTERPASLGWDRLRILTVPVTTVQWVHPAGSKEISSGVE</sequence>